<feature type="transmembrane region" description="Helical" evidence="1">
    <location>
        <begin position="71"/>
        <end position="91"/>
    </location>
</feature>
<protein>
    <submittedName>
        <fullName evidence="2">Uncharacterized protein</fullName>
    </submittedName>
</protein>
<evidence type="ECO:0000313" key="3">
    <source>
        <dbReference type="Proteomes" id="UP000316855"/>
    </source>
</evidence>
<feature type="transmembrane region" description="Helical" evidence="1">
    <location>
        <begin position="7"/>
        <end position="26"/>
    </location>
</feature>
<evidence type="ECO:0000313" key="2">
    <source>
        <dbReference type="EMBL" id="QDT94357.1"/>
    </source>
</evidence>
<sequence length="92" mass="10535">MSEKTIELVFGTLGIPIVILAIWLMVKYGGLETPKQVKEREQREAEEFEAMPPEVQQLHIHAKNKVAEFNFNLIVFLITSIASGYLIYLCVR</sequence>
<evidence type="ECO:0000256" key="1">
    <source>
        <dbReference type="SAM" id="Phobius"/>
    </source>
</evidence>
<keyword evidence="3" id="KW-1185">Reference proteome</keyword>
<gene>
    <name evidence="2" type="ORF">Pan161_60530</name>
</gene>
<dbReference type="AlphaFoldDB" id="A0A517VMW2"/>
<name>A0A517VMW2_9PLAN</name>
<keyword evidence="1" id="KW-0812">Transmembrane</keyword>
<keyword evidence="1" id="KW-0472">Membrane</keyword>
<accession>A0A517VMW2</accession>
<dbReference type="RefSeq" id="WP_145232263.1">
    <property type="nucleotide sequence ID" value="NZ_CP036343.1"/>
</dbReference>
<organism evidence="2 3">
    <name type="scientific">Gimesia algae</name>
    <dbReference type="NCBI Taxonomy" id="2527971"/>
    <lineage>
        <taxon>Bacteria</taxon>
        <taxon>Pseudomonadati</taxon>
        <taxon>Planctomycetota</taxon>
        <taxon>Planctomycetia</taxon>
        <taxon>Planctomycetales</taxon>
        <taxon>Planctomycetaceae</taxon>
        <taxon>Gimesia</taxon>
    </lineage>
</organism>
<dbReference type="EMBL" id="CP036343">
    <property type="protein sequence ID" value="QDT94357.1"/>
    <property type="molecule type" value="Genomic_DNA"/>
</dbReference>
<keyword evidence="1" id="KW-1133">Transmembrane helix</keyword>
<dbReference type="Proteomes" id="UP000316855">
    <property type="component" value="Chromosome"/>
</dbReference>
<reference evidence="2 3" key="1">
    <citation type="submission" date="2019-02" db="EMBL/GenBank/DDBJ databases">
        <title>Deep-cultivation of Planctomycetes and their phenomic and genomic characterization uncovers novel biology.</title>
        <authorList>
            <person name="Wiegand S."/>
            <person name="Jogler M."/>
            <person name="Boedeker C."/>
            <person name="Pinto D."/>
            <person name="Vollmers J."/>
            <person name="Rivas-Marin E."/>
            <person name="Kohn T."/>
            <person name="Peeters S.H."/>
            <person name="Heuer A."/>
            <person name="Rast P."/>
            <person name="Oberbeckmann S."/>
            <person name="Bunk B."/>
            <person name="Jeske O."/>
            <person name="Meyerdierks A."/>
            <person name="Storesund J.E."/>
            <person name="Kallscheuer N."/>
            <person name="Luecker S."/>
            <person name="Lage O.M."/>
            <person name="Pohl T."/>
            <person name="Merkel B.J."/>
            <person name="Hornburger P."/>
            <person name="Mueller R.-W."/>
            <person name="Bruemmer F."/>
            <person name="Labrenz M."/>
            <person name="Spormann A.M."/>
            <person name="Op den Camp H."/>
            <person name="Overmann J."/>
            <person name="Amann R."/>
            <person name="Jetten M.S.M."/>
            <person name="Mascher T."/>
            <person name="Medema M.H."/>
            <person name="Devos D.P."/>
            <person name="Kaster A.-K."/>
            <person name="Ovreas L."/>
            <person name="Rohde M."/>
            <person name="Galperin M.Y."/>
            <person name="Jogler C."/>
        </authorList>
    </citation>
    <scope>NUCLEOTIDE SEQUENCE [LARGE SCALE GENOMIC DNA]</scope>
    <source>
        <strain evidence="2 3">Pan161</strain>
    </source>
</reference>
<dbReference type="KEGG" id="gax:Pan161_60530"/>
<proteinExistence type="predicted"/>